<evidence type="ECO:0000256" key="2">
    <source>
        <dbReference type="ARBA" id="ARBA00022692"/>
    </source>
</evidence>
<evidence type="ECO:0000313" key="8">
    <source>
        <dbReference type="Proteomes" id="UP001168821"/>
    </source>
</evidence>
<dbReference type="InterPro" id="IPR020846">
    <property type="entry name" value="MFS_dom"/>
</dbReference>
<feature type="transmembrane region" description="Helical" evidence="5">
    <location>
        <begin position="357"/>
        <end position="378"/>
    </location>
</feature>
<feature type="transmembrane region" description="Helical" evidence="5">
    <location>
        <begin position="390"/>
        <end position="411"/>
    </location>
</feature>
<dbReference type="InterPro" id="IPR036259">
    <property type="entry name" value="MFS_trans_sf"/>
</dbReference>
<keyword evidence="4 5" id="KW-0472">Membrane</keyword>
<keyword evidence="3 5" id="KW-1133">Transmembrane helix</keyword>
<comment type="subcellular location">
    <subcellularLocation>
        <location evidence="1">Membrane</location>
        <topology evidence="1">Multi-pass membrane protein</topology>
    </subcellularLocation>
</comment>
<feature type="transmembrane region" description="Helical" evidence="5">
    <location>
        <begin position="203"/>
        <end position="223"/>
    </location>
</feature>
<dbReference type="PROSITE" id="PS50850">
    <property type="entry name" value="MFS"/>
    <property type="match status" value="1"/>
</dbReference>
<proteinExistence type="predicted"/>
<reference evidence="7" key="1">
    <citation type="journal article" date="2023" name="G3 (Bethesda)">
        <title>Whole genome assemblies of Zophobas morio and Tenebrio molitor.</title>
        <authorList>
            <person name="Kaur S."/>
            <person name="Stinson S.A."/>
            <person name="diCenzo G.C."/>
        </authorList>
    </citation>
    <scope>NUCLEOTIDE SEQUENCE</scope>
    <source>
        <strain evidence="7">QUZm001</strain>
    </source>
</reference>
<feature type="transmembrane region" description="Helical" evidence="5">
    <location>
        <begin position="135"/>
        <end position="162"/>
    </location>
</feature>
<dbReference type="Pfam" id="PF07690">
    <property type="entry name" value="MFS_1"/>
    <property type="match status" value="1"/>
</dbReference>
<dbReference type="PROSITE" id="PS00216">
    <property type="entry name" value="SUGAR_TRANSPORT_1"/>
    <property type="match status" value="1"/>
</dbReference>
<feature type="domain" description="Major facilitator superfamily (MFS) profile" evidence="6">
    <location>
        <begin position="33"/>
        <end position="453"/>
    </location>
</feature>
<evidence type="ECO:0000259" key="6">
    <source>
        <dbReference type="PROSITE" id="PS50850"/>
    </source>
</evidence>
<evidence type="ECO:0000256" key="5">
    <source>
        <dbReference type="SAM" id="Phobius"/>
    </source>
</evidence>
<organism evidence="7 8">
    <name type="scientific">Zophobas morio</name>
    <dbReference type="NCBI Taxonomy" id="2755281"/>
    <lineage>
        <taxon>Eukaryota</taxon>
        <taxon>Metazoa</taxon>
        <taxon>Ecdysozoa</taxon>
        <taxon>Arthropoda</taxon>
        <taxon>Hexapoda</taxon>
        <taxon>Insecta</taxon>
        <taxon>Pterygota</taxon>
        <taxon>Neoptera</taxon>
        <taxon>Endopterygota</taxon>
        <taxon>Coleoptera</taxon>
        <taxon>Polyphaga</taxon>
        <taxon>Cucujiformia</taxon>
        <taxon>Tenebrionidae</taxon>
        <taxon>Zophobas</taxon>
    </lineage>
</organism>
<comment type="caution">
    <text evidence="7">The sequence shown here is derived from an EMBL/GenBank/DDBJ whole genome shotgun (WGS) entry which is preliminary data.</text>
</comment>
<dbReference type="Gene3D" id="1.20.1250.20">
    <property type="entry name" value="MFS general substrate transporter like domains"/>
    <property type="match status" value="1"/>
</dbReference>
<evidence type="ECO:0000256" key="4">
    <source>
        <dbReference type="ARBA" id="ARBA00023136"/>
    </source>
</evidence>
<feature type="transmembrane region" description="Helical" evidence="5">
    <location>
        <begin position="423"/>
        <end position="445"/>
    </location>
</feature>
<evidence type="ECO:0000256" key="3">
    <source>
        <dbReference type="ARBA" id="ARBA00022989"/>
    </source>
</evidence>
<dbReference type="SUPFAM" id="SSF103473">
    <property type="entry name" value="MFS general substrate transporter"/>
    <property type="match status" value="1"/>
</dbReference>
<gene>
    <name evidence="7" type="ORF">Zmor_020037</name>
</gene>
<feature type="transmembrane region" description="Helical" evidence="5">
    <location>
        <begin position="73"/>
        <end position="96"/>
    </location>
</feature>
<dbReference type="EMBL" id="JALNTZ010000006">
    <property type="protein sequence ID" value="KAJ3648217.1"/>
    <property type="molecule type" value="Genomic_DNA"/>
</dbReference>
<evidence type="ECO:0000313" key="7">
    <source>
        <dbReference type="EMBL" id="KAJ3648217.1"/>
    </source>
</evidence>
<keyword evidence="8" id="KW-1185">Reference proteome</keyword>
<feature type="transmembrane region" description="Helical" evidence="5">
    <location>
        <begin position="262"/>
        <end position="288"/>
    </location>
</feature>
<dbReference type="Proteomes" id="UP001168821">
    <property type="component" value="Unassembled WGS sequence"/>
</dbReference>
<dbReference type="PANTHER" id="PTHR23507:SF39">
    <property type="entry name" value="GH23453P-RELATED"/>
    <property type="match status" value="1"/>
</dbReference>
<accession>A0AA38M9Z0</accession>
<feature type="transmembrane region" description="Helical" evidence="5">
    <location>
        <begin position="174"/>
        <end position="197"/>
    </location>
</feature>
<feature type="transmembrane region" description="Helical" evidence="5">
    <location>
        <begin position="108"/>
        <end position="129"/>
    </location>
</feature>
<dbReference type="AlphaFoldDB" id="A0AA38M9Z0"/>
<feature type="transmembrane region" description="Helical" evidence="5">
    <location>
        <begin position="332"/>
        <end position="351"/>
    </location>
</feature>
<evidence type="ECO:0000256" key="1">
    <source>
        <dbReference type="ARBA" id="ARBA00004141"/>
    </source>
</evidence>
<sequence length="473" mass="52254">MPRHTFRSLIINVEVPLFCWFFAFMFSDPIKSNLIIFRTCYLTLGYSKTECALLGSQNPDDQTANLEKVVQPFAAVTGMMNTVVEGFCSSIVCLFVGPWSDRFGRKPIIVAPLIGYFLYFVLTTIFSLVETASPWYSVICTLPVGLSGGIPSLFAAILCHVTDSTSQENRGMKMGVIECTIFLGIVLGTVSSSYIFTFTSYEFVFSLGAICCLVGLIFTIYCIPESIANQESEGKIKELFRVSNINEMVTTTFKKRDNYVRFTVLCCILMITLSTITVTGGGSVMFLFLREQFHWSLQKYTLFAAAGSVCQILGTISAVYVLHKVLKIPETVLILVALLSSLNGALMMGLAHSYWTVYFVPLAKLLDGIFGPMVRSLVSKVLPNEEIGKVFASLTACQFFLGIVGSPLYTLIYNDTISTSPGFFNFVTAGIYIFEICVVIGVIVVRTVATKSPFEVLINESMEDVHLDDEVDS</sequence>
<keyword evidence="2 5" id="KW-0812">Transmembrane</keyword>
<protein>
    <recommendedName>
        <fullName evidence="6">Major facilitator superfamily (MFS) profile domain-containing protein</fullName>
    </recommendedName>
</protein>
<feature type="transmembrane region" description="Helical" evidence="5">
    <location>
        <begin position="300"/>
        <end position="320"/>
    </location>
</feature>
<dbReference type="InterPro" id="IPR005829">
    <property type="entry name" value="Sugar_transporter_CS"/>
</dbReference>
<feature type="transmembrane region" description="Helical" evidence="5">
    <location>
        <begin position="9"/>
        <end position="27"/>
    </location>
</feature>
<name>A0AA38M9Z0_9CUCU</name>
<dbReference type="GO" id="GO:0016020">
    <property type="term" value="C:membrane"/>
    <property type="evidence" value="ECO:0007669"/>
    <property type="project" value="UniProtKB-SubCell"/>
</dbReference>
<dbReference type="GO" id="GO:0022857">
    <property type="term" value="F:transmembrane transporter activity"/>
    <property type="evidence" value="ECO:0007669"/>
    <property type="project" value="InterPro"/>
</dbReference>
<dbReference type="PANTHER" id="PTHR23507">
    <property type="entry name" value="ZGC:174356"/>
    <property type="match status" value="1"/>
</dbReference>
<dbReference type="InterPro" id="IPR011701">
    <property type="entry name" value="MFS"/>
</dbReference>